<protein>
    <submittedName>
        <fullName evidence="1">Uncharacterized protein</fullName>
    </submittedName>
</protein>
<comment type="caution">
    <text evidence="1">The sequence shown here is derived from an EMBL/GenBank/DDBJ whole genome shotgun (WGS) entry which is preliminary data.</text>
</comment>
<evidence type="ECO:0000313" key="1">
    <source>
        <dbReference type="EMBL" id="GBP37407.1"/>
    </source>
</evidence>
<sequence length="127" mass="13864">MSKLIYASIVHENSLSVRGGARHYAAPSPVGVALARSAPCRRPCKVAIVVRMKRMKSRYIDEGIVMEMSVGSSAPQKENNDRVHLQKYRDSHIPKMSGVSKITTDAVPATSTDGRHVVNAACSWRCA</sequence>
<organism evidence="1 2">
    <name type="scientific">Eumeta variegata</name>
    <name type="common">Bagworm moth</name>
    <name type="synonym">Eumeta japonica</name>
    <dbReference type="NCBI Taxonomy" id="151549"/>
    <lineage>
        <taxon>Eukaryota</taxon>
        <taxon>Metazoa</taxon>
        <taxon>Ecdysozoa</taxon>
        <taxon>Arthropoda</taxon>
        <taxon>Hexapoda</taxon>
        <taxon>Insecta</taxon>
        <taxon>Pterygota</taxon>
        <taxon>Neoptera</taxon>
        <taxon>Endopterygota</taxon>
        <taxon>Lepidoptera</taxon>
        <taxon>Glossata</taxon>
        <taxon>Ditrysia</taxon>
        <taxon>Tineoidea</taxon>
        <taxon>Psychidae</taxon>
        <taxon>Oiketicinae</taxon>
        <taxon>Eumeta</taxon>
    </lineage>
</organism>
<keyword evidence="2" id="KW-1185">Reference proteome</keyword>
<evidence type="ECO:0000313" key="2">
    <source>
        <dbReference type="Proteomes" id="UP000299102"/>
    </source>
</evidence>
<dbReference type="AlphaFoldDB" id="A0A4C1VGH1"/>
<reference evidence="1 2" key="1">
    <citation type="journal article" date="2019" name="Commun. Biol.">
        <title>The bagworm genome reveals a unique fibroin gene that provides high tensile strength.</title>
        <authorList>
            <person name="Kono N."/>
            <person name="Nakamura H."/>
            <person name="Ohtoshi R."/>
            <person name="Tomita M."/>
            <person name="Numata K."/>
            <person name="Arakawa K."/>
        </authorList>
    </citation>
    <scope>NUCLEOTIDE SEQUENCE [LARGE SCALE GENOMIC DNA]</scope>
</reference>
<accession>A0A4C1VGH1</accession>
<dbReference type="EMBL" id="BGZK01000333">
    <property type="protein sequence ID" value="GBP37407.1"/>
    <property type="molecule type" value="Genomic_DNA"/>
</dbReference>
<proteinExistence type="predicted"/>
<gene>
    <name evidence="1" type="ORF">EVAR_16312_1</name>
</gene>
<dbReference type="Proteomes" id="UP000299102">
    <property type="component" value="Unassembled WGS sequence"/>
</dbReference>
<name>A0A4C1VGH1_EUMVA</name>